<organism evidence="1 2">
    <name type="scientific">Vitis vinifera</name>
    <name type="common">Grape</name>
    <dbReference type="NCBI Taxonomy" id="29760"/>
    <lineage>
        <taxon>Eukaryota</taxon>
        <taxon>Viridiplantae</taxon>
        <taxon>Streptophyta</taxon>
        <taxon>Embryophyta</taxon>
        <taxon>Tracheophyta</taxon>
        <taxon>Spermatophyta</taxon>
        <taxon>Magnoliopsida</taxon>
        <taxon>eudicotyledons</taxon>
        <taxon>Gunneridae</taxon>
        <taxon>Pentapetalae</taxon>
        <taxon>rosids</taxon>
        <taxon>Vitales</taxon>
        <taxon>Vitaceae</taxon>
        <taxon>Viteae</taxon>
        <taxon>Vitis</taxon>
    </lineage>
</organism>
<sequence>MASTSALTTQISNLCGFTDCKNTTSSSLFFCNSFFLSLCKLSPNTNLVSTRMFCQYADSRMGNNRRSVRVYGLFGGNKENSEKGDDARSKVNETNLCSVQEYVLYAGLVLVYLGNVCIYL</sequence>
<dbReference type="Proteomes" id="UP000288805">
    <property type="component" value="Unassembled WGS sequence"/>
</dbReference>
<reference evidence="1 2" key="1">
    <citation type="journal article" date="2018" name="PLoS Genet.">
        <title>Population sequencing reveals clonal diversity and ancestral inbreeding in the grapevine cultivar Chardonnay.</title>
        <authorList>
            <person name="Roach M.J."/>
            <person name="Johnson D.L."/>
            <person name="Bohlmann J."/>
            <person name="van Vuuren H.J."/>
            <person name="Jones S.J."/>
            <person name="Pretorius I.S."/>
            <person name="Schmidt S.A."/>
            <person name="Borneman A.R."/>
        </authorList>
    </citation>
    <scope>NUCLEOTIDE SEQUENCE [LARGE SCALE GENOMIC DNA]</scope>
    <source>
        <strain evidence="2">cv. Chardonnay</strain>
        <tissue evidence="1">Leaf</tissue>
    </source>
</reference>
<dbReference type="EMBL" id="QGNW01000109">
    <property type="protein sequence ID" value="RVW96151.1"/>
    <property type="molecule type" value="Genomic_DNA"/>
</dbReference>
<gene>
    <name evidence="1" type="ORF">CK203_037758</name>
</gene>
<proteinExistence type="predicted"/>
<dbReference type="AlphaFoldDB" id="A0A438IHE2"/>
<comment type="caution">
    <text evidence="1">The sequence shown here is derived from an EMBL/GenBank/DDBJ whole genome shotgun (WGS) entry which is preliminary data.</text>
</comment>
<accession>A0A438IHE2</accession>
<evidence type="ECO:0000313" key="1">
    <source>
        <dbReference type="EMBL" id="RVW96151.1"/>
    </source>
</evidence>
<protein>
    <submittedName>
        <fullName evidence="1">Uncharacterized protein</fullName>
    </submittedName>
</protein>
<name>A0A438IHE2_VITVI</name>
<evidence type="ECO:0000313" key="2">
    <source>
        <dbReference type="Proteomes" id="UP000288805"/>
    </source>
</evidence>